<gene>
    <name evidence="3" type="ORF">EDC37_11652</name>
</gene>
<dbReference type="InterPro" id="IPR036424">
    <property type="entry name" value="UPP_synth-like_sf"/>
</dbReference>
<accession>A0A4R3K3Z1</accession>
<dbReference type="GO" id="GO:0000287">
    <property type="term" value="F:magnesium ion binding"/>
    <property type="evidence" value="ECO:0007669"/>
    <property type="project" value="UniProtKB-UniRule"/>
</dbReference>
<feature type="binding site" evidence="2">
    <location>
        <position position="52"/>
    </location>
    <ligand>
        <name>substrate</name>
    </ligand>
</feature>
<dbReference type="FunFam" id="3.40.1180.10:FF:000001">
    <property type="entry name" value="(2E,6E)-farnesyl-diphosphate-specific ditrans,polycis-undecaprenyl-diphosphate synthase"/>
    <property type="match status" value="1"/>
</dbReference>
<feature type="binding site" evidence="2">
    <location>
        <position position="86"/>
    </location>
    <ligand>
        <name>substrate</name>
    </ligand>
</feature>
<evidence type="ECO:0000313" key="3">
    <source>
        <dbReference type="EMBL" id="TCS77387.1"/>
    </source>
</evidence>
<evidence type="ECO:0000256" key="2">
    <source>
        <dbReference type="HAMAP-Rule" id="MF_01139"/>
    </source>
</evidence>
<dbReference type="SUPFAM" id="SSF64005">
    <property type="entry name" value="Undecaprenyl diphosphate synthase"/>
    <property type="match status" value="1"/>
</dbReference>
<dbReference type="AlphaFoldDB" id="A0A4R3K3Z1"/>
<dbReference type="PANTHER" id="PTHR10291">
    <property type="entry name" value="DEHYDRODOLICHYL DIPHOSPHATE SYNTHASE FAMILY MEMBER"/>
    <property type="match status" value="1"/>
</dbReference>
<sequence>MWKKFFYKSENKQDQAEMTSVRDDILPAHIAIIMDGNGRWAKKRGLPRKAGHKKGVDALREIVKAACSINIEFLTVYAFSTENWKRPTTEVNFLMKLFSYYLHSEIDEMNKNNVRLNFIGCLTELSGELQRQIRQGEAKTAANTGLNLNIAVNYGGRDELVMAVKDVAQKVLTKEIELDDIDEKMVDNSLYTAHKPPIDLLIRTGGDMRISNFLLWQCAYAEFWFTEKNWPEFTPEQFMRAIADYQKRDRRFGGLDNE</sequence>
<dbReference type="EC" id="2.5.1.-" evidence="2"/>
<keyword evidence="2" id="KW-0479">Metal-binding</keyword>
<comment type="similarity">
    <text evidence="2">Belongs to the UPP synthase family.</text>
</comment>
<feature type="binding site" evidence="2">
    <location>
        <position position="203"/>
    </location>
    <ligand>
        <name>substrate</name>
    </ligand>
</feature>
<organism evidence="3 4">
    <name type="scientific">Pectinatus cerevisiiphilus</name>
    <dbReference type="NCBI Taxonomy" id="86956"/>
    <lineage>
        <taxon>Bacteria</taxon>
        <taxon>Bacillati</taxon>
        <taxon>Bacillota</taxon>
        <taxon>Negativicutes</taxon>
        <taxon>Selenomonadales</taxon>
        <taxon>Selenomonadaceae</taxon>
        <taxon>Pectinatus</taxon>
    </lineage>
</organism>
<comment type="caution">
    <text evidence="3">The sequence shown here is derived from an EMBL/GenBank/DDBJ whole genome shotgun (WGS) entry which is preliminary data.</text>
</comment>
<comment type="subunit">
    <text evidence="2">Homodimer.</text>
</comment>
<dbReference type="InterPro" id="IPR001441">
    <property type="entry name" value="UPP_synth-like"/>
</dbReference>
<keyword evidence="1 2" id="KW-0808">Transferase</keyword>
<feature type="binding site" evidence="2">
    <location>
        <begin position="80"/>
        <end position="82"/>
    </location>
    <ligand>
        <name>substrate</name>
    </ligand>
</feature>
<feature type="binding site" evidence="2">
    <location>
        <position position="35"/>
    </location>
    <ligand>
        <name>Mg(2+)</name>
        <dbReference type="ChEBI" id="CHEBI:18420"/>
    </ligand>
</feature>
<feature type="active site" evidence="2">
    <location>
        <position position="35"/>
    </location>
</feature>
<feature type="binding site" evidence="2">
    <location>
        <position position="222"/>
    </location>
    <ligand>
        <name>Mg(2+)</name>
        <dbReference type="ChEBI" id="CHEBI:18420"/>
    </ligand>
</feature>
<dbReference type="NCBIfam" id="TIGR00055">
    <property type="entry name" value="uppS"/>
    <property type="match status" value="1"/>
</dbReference>
<feature type="active site" description="Proton acceptor" evidence="2">
    <location>
        <position position="83"/>
    </location>
</feature>
<reference evidence="3 4" key="1">
    <citation type="submission" date="2019-03" db="EMBL/GenBank/DDBJ databases">
        <title>Genomic Encyclopedia of Type Strains, Phase IV (KMG-IV): sequencing the most valuable type-strain genomes for metagenomic binning, comparative biology and taxonomic classification.</title>
        <authorList>
            <person name="Goeker M."/>
        </authorList>
    </citation>
    <scope>NUCLEOTIDE SEQUENCE [LARGE SCALE GENOMIC DNA]</scope>
    <source>
        <strain evidence="3 4">DSM 20467</strain>
    </source>
</reference>
<evidence type="ECO:0000256" key="1">
    <source>
        <dbReference type="ARBA" id="ARBA00022679"/>
    </source>
</evidence>
<feature type="binding site" evidence="2">
    <location>
        <begin position="36"/>
        <end position="39"/>
    </location>
    <ligand>
        <name>substrate</name>
    </ligand>
</feature>
<dbReference type="GO" id="GO:0045547">
    <property type="term" value="F:ditrans,polycis-polyprenyl diphosphate synthase [(2E,6E)-farnesyl diphosphate specific] activity"/>
    <property type="evidence" value="ECO:0007669"/>
    <property type="project" value="TreeGrafter"/>
</dbReference>
<proteinExistence type="inferred from homology"/>
<keyword evidence="2" id="KW-0460">Magnesium</keyword>
<dbReference type="HAMAP" id="MF_01139">
    <property type="entry name" value="ISPT"/>
    <property type="match status" value="1"/>
</dbReference>
<dbReference type="PROSITE" id="PS01066">
    <property type="entry name" value="UPP_SYNTHASE"/>
    <property type="match status" value="1"/>
</dbReference>
<feature type="binding site" evidence="2">
    <location>
        <position position="48"/>
    </location>
    <ligand>
        <name>substrate</name>
    </ligand>
</feature>
<dbReference type="CDD" id="cd00475">
    <property type="entry name" value="Cis_IPPS"/>
    <property type="match status" value="1"/>
</dbReference>
<dbReference type="EMBL" id="SMAA01000016">
    <property type="protein sequence ID" value="TCS77387.1"/>
    <property type="molecule type" value="Genomic_DNA"/>
</dbReference>
<dbReference type="NCBIfam" id="NF011405">
    <property type="entry name" value="PRK14830.1"/>
    <property type="match status" value="1"/>
</dbReference>
<dbReference type="GO" id="GO:0016094">
    <property type="term" value="P:polyprenol biosynthetic process"/>
    <property type="evidence" value="ECO:0007669"/>
    <property type="project" value="TreeGrafter"/>
</dbReference>
<protein>
    <recommendedName>
        <fullName evidence="2">Isoprenyl transferase</fullName>
        <ecNumber evidence="2">2.5.1.-</ecNumber>
    </recommendedName>
</protein>
<feature type="binding site" evidence="2">
    <location>
        <position position="84"/>
    </location>
    <ligand>
        <name>substrate</name>
    </ligand>
</feature>
<keyword evidence="4" id="KW-1185">Reference proteome</keyword>
<evidence type="ECO:0000313" key="4">
    <source>
        <dbReference type="Proteomes" id="UP000295188"/>
    </source>
</evidence>
<dbReference type="Gene3D" id="3.40.1180.10">
    <property type="entry name" value="Decaprenyl diphosphate synthase-like"/>
    <property type="match status" value="1"/>
</dbReference>
<dbReference type="OrthoDB" id="4191603at2"/>
<dbReference type="PANTHER" id="PTHR10291:SF0">
    <property type="entry name" value="DEHYDRODOLICHYL DIPHOSPHATE SYNTHASE 2"/>
    <property type="match status" value="1"/>
</dbReference>
<dbReference type="InterPro" id="IPR018520">
    <property type="entry name" value="UPP_synth-like_CS"/>
</dbReference>
<dbReference type="Proteomes" id="UP000295188">
    <property type="component" value="Unassembled WGS sequence"/>
</dbReference>
<comment type="cofactor">
    <cofactor evidence="2">
        <name>Mg(2+)</name>
        <dbReference type="ChEBI" id="CHEBI:18420"/>
    </cofactor>
    <text evidence="2">Binds 2 magnesium ions per subunit.</text>
</comment>
<dbReference type="Pfam" id="PF01255">
    <property type="entry name" value="Prenyltransf"/>
    <property type="match status" value="1"/>
</dbReference>
<comment type="function">
    <text evidence="2">Catalyzes the condensation of isopentenyl diphosphate (IPP) with allylic pyrophosphates generating different type of terpenoids.</text>
</comment>
<feature type="binding site" evidence="2">
    <location>
        <begin position="209"/>
        <end position="211"/>
    </location>
    <ligand>
        <name>substrate</name>
    </ligand>
</feature>
<dbReference type="RefSeq" id="WP_132550958.1">
    <property type="nucleotide sequence ID" value="NZ_SMAA01000016.1"/>
</dbReference>
<name>A0A4R3K3Z1_9FIRM</name>
<feature type="binding site" evidence="2">
    <location>
        <position position="40"/>
    </location>
    <ligand>
        <name>substrate</name>
    </ligand>
</feature>